<organism evidence="1 2">
    <name type="scientific">Anas platyrhynchos</name>
    <name type="common">Mallard</name>
    <name type="synonym">Anas boschas</name>
    <dbReference type="NCBI Taxonomy" id="8839"/>
    <lineage>
        <taxon>Eukaryota</taxon>
        <taxon>Metazoa</taxon>
        <taxon>Chordata</taxon>
        <taxon>Craniata</taxon>
        <taxon>Vertebrata</taxon>
        <taxon>Euteleostomi</taxon>
        <taxon>Archelosauria</taxon>
        <taxon>Archosauria</taxon>
        <taxon>Dinosauria</taxon>
        <taxon>Saurischia</taxon>
        <taxon>Theropoda</taxon>
        <taxon>Coelurosauria</taxon>
        <taxon>Aves</taxon>
        <taxon>Neognathae</taxon>
        <taxon>Galloanserae</taxon>
        <taxon>Anseriformes</taxon>
        <taxon>Anatidae</taxon>
        <taxon>Anatinae</taxon>
        <taxon>Anas</taxon>
    </lineage>
</organism>
<dbReference type="Proteomes" id="UP000296049">
    <property type="component" value="Unassembled WGS sequence"/>
</dbReference>
<gene>
    <name evidence="1" type="ORF">Anapl_05810</name>
</gene>
<proteinExistence type="predicted"/>
<accession>R0LZG6</accession>
<dbReference type="AlphaFoldDB" id="R0LZG6"/>
<dbReference type="EMBL" id="KB742549">
    <property type="protein sequence ID" value="EOB07235.1"/>
    <property type="molecule type" value="Genomic_DNA"/>
</dbReference>
<name>R0LZG6_ANAPL</name>
<keyword evidence="2" id="KW-1185">Reference proteome</keyword>
<evidence type="ECO:0000313" key="2">
    <source>
        <dbReference type="Proteomes" id="UP000296049"/>
    </source>
</evidence>
<protein>
    <submittedName>
        <fullName evidence="1">Uncharacterized protein</fullName>
    </submittedName>
</protein>
<sequence length="102" mass="11161">MPTAALSAGEEHADTMLLQGVDYHKLVSVGSLKGGQQVLEVYWESITENITAKEVVLRFKVWAMSETSIVFGRSVSLHTVLSRGTGEPCVGKSAEQQQQQRL</sequence>
<evidence type="ECO:0000313" key="1">
    <source>
        <dbReference type="EMBL" id="EOB07235.1"/>
    </source>
</evidence>
<reference evidence="2" key="1">
    <citation type="journal article" date="2013" name="Nat. Genet.">
        <title>The duck genome and transcriptome provide insight into an avian influenza virus reservoir species.</title>
        <authorList>
            <person name="Huang Y."/>
            <person name="Li Y."/>
            <person name="Burt D.W."/>
            <person name="Chen H."/>
            <person name="Zhang Y."/>
            <person name="Qian W."/>
            <person name="Kim H."/>
            <person name="Gan S."/>
            <person name="Zhao Y."/>
            <person name="Li J."/>
            <person name="Yi K."/>
            <person name="Feng H."/>
            <person name="Zhu P."/>
            <person name="Li B."/>
            <person name="Liu Q."/>
            <person name="Fairley S."/>
            <person name="Magor K.E."/>
            <person name="Du Z."/>
            <person name="Hu X."/>
            <person name="Goodman L."/>
            <person name="Tafer H."/>
            <person name="Vignal A."/>
            <person name="Lee T."/>
            <person name="Kim K.W."/>
            <person name="Sheng Z."/>
            <person name="An Y."/>
            <person name="Searle S."/>
            <person name="Herrero J."/>
            <person name="Groenen M.A."/>
            <person name="Crooijmans R.P."/>
            <person name="Faraut T."/>
            <person name="Cai Q."/>
            <person name="Webster R.G."/>
            <person name="Aldridge J.R."/>
            <person name="Warren W.C."/>
            <person name="Bartschat S."/>
            <person name="Kehr S."/>
            <person name="Marz M."/>
            <person name="Stadler P.F."/>
            <person name="Smith J."/>
            <person name="Kraus R.H."/>
            <person name="Zhao Y."/>
            <person name="Ren L."/>
            <person name="Fei J."/>
            <person name="Morisson M."/>
            <person name="Kaiser P."/>
            <person name="Griffin D.K."/>
            <person name="Rao M."/>
            <person name="Pitel F."/>
            <person name="Wang J."/>
            <person name="Li N."/>
        </authorList>
    </citation>
    <scope>NUCLEOTIDE SEQUENCE [LARGE SCALE GENOMIC DNA]</scope>
</reference>